<feature type="transmembrane region" description="Helical" evidence="1">
    <location>
        <begin position="6"/>
        <end position="23"/>
    </location>
</feature>
<keyword evidence="1" id="KW-1133">Transmembrane helix</keyword>
<feature type="transmembrane region" description="Helical" evidence="1">
    <location>
        <begin position="35"/>
        <end position="54"/>
    </location>
</feature>
<dbReference type="AlphaFoldDB" id="A0A1F5WPJ0"/>
<dbReference type="Proteomes" id="UP000177723">
    <property type="component" value="Unassembled WGS sequence"/>
</dbReference>
<name>A0A1F5WPJ0_9BACT</name>
<keyword evidence="1" id="KW-0472">Membrane</keyword>
<protein>
    <submittedName>
        <fullName evidence="2">Uncharacterized protein</fullName>
    </submittedName>
</protein>
<comment type="caution">
    <text evidence="2">The sequence shown here is derived from an EMBL/GenBank/DDBJ whole genome shotgun (WGS) entry which is preliminary data.</text>
</comment>
<evidence type="ECO:0000313" key="2">
    <source>
        <dbReference type="EMBL" id="OGF77593.1"/>
    </source>
</evidence>
<proteinExistence type="predicted"/>
<reference evidence="2 3" key="1">
    <citation type="journal article" date="2016" name="Nat. Commun.">
        <title>Thousands of microbial genomes shed light on interconnected biogeochemical processes in an aquifer system.</title>
        <authorList>
            <person name="Anantharaman K."/>
            <person name="Brown C.T."/>
            <person name="Hug L.A."/>
            <person name="Sharon I."/>
            <person name="Castelle C.J."/>
            <person name="Probst A.J."/>
            <person name="Thomas B.C."/>
            <person name="Singh A."/>
            <person name="Wilkins M.J."/>
            <person name="Karaoz U."/>
            <person name="Brodie E.L."/>
            <person name="Williams K.H."/>
            <person name="Hubbard S.S."/>
            <person name="Banfield J.F."/>
        </authorList>
    </citation>
    <scope>NUCLEOTIDE SEQUENCE [LARGE SCALE GENOMIC DNA]</scope>
</reference>
<gene>
    <name evidence="2" type="ORF">A3F23_00105</name>
</gene>
<evidence type="ECO:0000313" key="3">
    <source>
        <dbReference type="Proteomes" id="UP000177723"/>
    </source>
</evidence>
<keyword evidence="1" id="KW-0812">Transmembrane</keyword>
<feature type="transmembrane region" description="Helical" evidence="1">
    <location>
        <begin position="60"/>
        <end position="80"/>
    </location>
</feature>
<evidence type="ECO:0000256" key="1">
    <source>
        <dbReference type="SAM" id="Phobius"/>
    </source>
</evidence>
<accession>A0A1F5WPJ0</accession>
<dbReference type="EMBL" id="MFHT01000016">
    <property type="protein sequence ID" value="OGF77593.1"/>
    <property type="molecule type" value="Genomic_DNA"/>
</dbReference>
<organism evidence="2 3">
    <name type="scientific">Candidatus Giovannonibacteria bacterium RIFCSPHIGHO2_12_FULL_43_15</name>
    <dbReference type="NCBI Taxonomy" id="1798341"/>
    <lineage>
        <taxon>Bacteria</taxon>
        <taxon>Candidatus Giovannoniibacteriota</taxon>
    </lineage>
</organism>
<sequence length="107" mass="11363">MITILISGLLGGVLRGLVGYVKYRSSYKNTPFMPGYFALSVGVSGVVGLLAAWVTEDLGISFLGLATLTPALGFVIGYAGGDFIENLFKIITGKTSLYQLPDLNKIQ</sequence>